<dbReference type="SUPFAM" id="SSF51445">
    <property type="entry name" value="(Trans)glycosidases"/>
    <property type="match status" value="1"/>
</dbReference>
<dbReference type="Gene3D" id="3.20.20.80">
    <property type="entry name" value="Glycosidases"/>
    <property type="match status" value="1"/>
</dbReference>
<name>A0ABD3PGF7_9STRA</name>
<feature type="domain" description="GH18" evidence="2">
    <location>
        <begin position="57"/>
        <end position="441"/>
    </location>
</feature>
<evidence type="ECO:0000256" key="1">
    <source>
        <dbReference type="SAM" id="MobiDB-lite"/>
    </source>
</evidence>
<dbReference type="InterPro" id="IPR011583">
    <property type="entry name" value="Chitinase_II/V-like_cat"/>
</dbReference>
<gene>
    <name evidence="3" type="ORF">HJC23_008080</name>
</gene>
<dbReference type="PANTHER" id="PTHR11177:SF317">
    <property type="entry name" value="CHITINASE 12-RELATED"/>
    <property type="match status" value="1"/>
</dbReference>
<dbReference type="PANTHER" id="PTHR11177">
    <property type="entry name" value="CHITINASE"/>
    <property type="match status" value="1"/>
</dbReference>
<dbReference type="InterPro" id="IPR017853">
    <property type="entry name" value="GH"/>
</dbReference>
<dbReference type="Gene3D" id="3.10.50.10">
    <property type="match status" value="1"/>
</dbReference>
<dbReference type="InterPro" id="IPR050314">
    <property type="entry name" value="Glycosyl_Hydrlase_18"/>
</dbReference>
<dbReference type="EMBL" id="JABMIG020000187">
    <property type="protein sequence ID" value="KAL3786806.1"/>
    <property type="molecule type" value="Genomic_DNA"/>
</dbReference>
<dbReference type="PROSITE" id="PS51910">
    <property type="entry name" value="GH18_2"/>
    <property type="match status" value="1"/>
</dbReference>
<dbReference type="InterPro" id="IPR001223">
    <property type="entry name" value="Glyco_hydro18_cat"/>
</dbReference>
<accession>A0ABD3PGF7</accession>
<sequence>MSNSVRITRSNRDHQRRAQRRQAGEGTVFATALISAAITLSSNSTFCALANERRQIKANAYYYPRKYYERNGLGKPENLDFTKVSRVNYASFQTDEAGSIWGTDLNADAELLFGPINWNPPENAKKSCYFTSQDNLPICQYHDVEKGLIRKAHATGTKVYATIGGYDLSEPFSTMAADPEARKNFAHRCARIITNYNFDGIDIDWRFPGSTIDMANFSLLLSQIRDELDELSAEYGDEYGLTATVPCSSDKIANVDIFYLDIVLDEFNLLTVDFHGPWDGIVGPSAPLYDQDGEEGRSVDSCVSTYLDAGASREKINIALPFYGRSFSGASALGQNCTENWAGDCSDSVTWQESGGSPSYFNLYQKLPDLNITFDIQTMSSFAHNDVGIVSYDDERSICLKTEYVIQNDLGGFIILELGDDLLEEKSTPLLDAMNLKLLNTGLSCSSNAFMESLLRRAHIAHEGRGDPIVDEEVSQPGYTDEPKQEYRYVCGAGEGDARKSCSTLGREEGWEETRCDTGTCPDGMLCFLEICDVIPRSPFVKPTPKGKPKRKPPVLPFDDTQVLSGAGALVSENKTNHLTSDSNMVFSCGLDFQHAESCGQLCPNGLPDCPTGEFCFWLECKTDSATSGSPSENSDQPENSDISVSEITVPKYKCGLTRDEALTCAEDCDSSWHCLDGKDCFLVQCPF</sequence>
<proteinExistence type="predicted"/>
<evidence type="ECO:0000259" key="2">
    <source>
        <dbReference type="PROSITE" id="PS51910"/>
    </source>
</evidence>
<keyword evidence="4" id="KW-1185">Reference proteome</keyword>
<organism evidence="3 4">
    <name type="scientific">Cyclotella cryptica</name>
    <dbReference type="NCBI Taxonomy" id="29204"/>
    <lineage>
        <taxon>Eukaryota</taxon>
        <taxon>Sar</taxon>
        <taxon>Stramenopiles</taxon>
        <taxon>Ochrophyta</taxon>
        <taxon>Bacillariophyta</taxon>
        <taxon>Coscinodiscophyceae</taxon>
        <taxon>Thalassiosirophycidae</taxon>
        <taxon>Stephanodiscales</taxon>
        <taxon>Stephanodiscaceae</taxon>
        <taxon>Cyclotella</taxon>
    </lineage>
</organism>
<dbReference type="Proteomes" id="UP001516023">
    <property type="component" value="Unassembled WGS sequence"/>
</dbReference>
<dbReference type="SMART" id="SM00636">
    <property type="entry name" value="Glyco_18"/>
    <property type="match status" value="1"/>
</dbReference>
<dbReference type="AlphaFoldDB" id="A0ABD3PGF7"/>
<comment type="caution">
    <text evidence="3">The sequence shown here is derived from an EMBL/GenBank/DDBJ whole genome shotgun (WGS) entry which is preliminary data.</text>
</comment>
<protein>
    <recommendedName>
        <fullName evidence="2">GH18 domain-containing protein</fullName>
    </recommendedName>
</protein>
<dbReference type="Pfam" id="PF00704">
    <property type="entry name" value="Glyco_hydro_18"/>
    <property type="match status" value="1"/>
</dbReference>
<dbReference type="InterPro" id="IPR029070">
    <property type="entry name" value="Chitinase_insertion_sf"/>
</dbReference>
<feature type="region of interest" description="Disordered" evidence="1">
    <location>
        <begin position="1"/>
        <end position="23"/>
    </location>
</feature>
<evidence type="ECO:0000313" key="4">
    <source>
        <dbReference type="Proteomes" id="UP001516023"/>
    </source>
</evidence>
<reference evidence="3 4" key="1">
    <citation type="journal article" date="2020" name="G3 (Bethesda)">
        <title>Improved Reference Genome for Cyclotella cryptica CCMP332, a Model for Cell Wall Morphogenesis, Salinity Adaptation, and Lipid Production in Diatoms (Bacillariophyta).</title>
        <authorList>
            <person name="Roberts W.R."/>
            <person name="Downey K.M."/>
            <person name="Ruck E.C."/>
            <person name="Traller J.C."/>
            <person name="Alverson A.J."/>
        </authorList>
    </citation>
    <scope>NUCLEOTIDE SEQUENCE [LARGE SCALE GENOMIC DNA]</scope>
    <source>
        <strain evidence="3 4">CCMP332</strain>
    </source>
</reference>
<evidence type="ECO:0000313" key="3">
    <source>
        <dbReference type="EMBL" id="KAL3786806.1"/>
    </source>
</evidence>